<evidence type="ECO:0000313" key="3">
    <source>
        <dbReference type="Proteomes" id="UP000033647"/>
    </source>
</evidence>
<gene>
    <name evidence="2" type="ORF">TI39_contig5871g00002</name>
</gene>
<feature type="region of interest" description="Disordered" evidence="1">
    <location>
        <begin position="104"/>
        <end position="219"/>
    </location>
</feature>
<dbReference type="Proteomes" id="UP000033647">
    <property type="component" value="Unassembled WGS sequence"/>
</dbReference>
<sequence length="332" mass="37269">MPSKRRDYVLAAPTIVGFIHSVRLHCQASYEKSVQLTSEQSAICSLTEFHPSQLNSLYDLLQWPHDEDEAKSKTNLIKWIRKNVGDIDVKRLGVKALVEKSMDLRKGNNGQRKRDNERAVGIGGSQASSSAGTRPRRVTTNSPAFLTHADETESTMSSSDDELFFRKTKHREKRVVQQEMRTDRRRTSSRLPTPSQRSLSTDSTRSSTSISNSSDARSDHFVISAEDTEEEVPAHATEPKRAAVLESDIHHHALAMDPFSLAKVRFDHALDKSRAAFAEGDFGACLMEIARASAVVVSLSAREEEEERVDWSRDKIWNRDVGTEGEWMDQSG</sequence>
<dbReference type="EMBL" id="LAFY01005826">
    <property type="protein sequence ID" value="KJX92321.1"/>
    <property type="molecule type" value="Genomic_DNA"/>
</dbReference>
<feature type="compositionally biased region" description="Low complexity" evidence="1">
    <location>
        <begin position="189"/>
        <end position="215"/>
    </location>
</feature>
<evidence type="ECO:0000313" key="2">
    <source>
        <dbReference type="EMBL" id="KJX92321.1"/>
    </source>
</evidence>
<dbReference type="AlphaFoldDB" id="A0A0F4G4M9"/>
<feature type="compositionally biased region" description="Basic and acidic residues" evidence="1">
    <location>
        <begin position="104"/>
        <end position="118"/>
    </location>
</feature>
<comment type="caution">
    <text evidence="2">The sequence shown here is derived from an EMBL/GenBank/DDBJ whole genome shotgun (WGS) entry which is preliminary data.</text>
</comment>
<evidence type="ECO:0000256" key="1">
    <source>
        <dbReference type="SAM" id="MobiDB-lite"/>
    </source>
</evidence>
<accession>A0A0F4G4M9</accession>
<keyword evidence="3" id="KW-1185">Reference proteome</keyword>
<organism evidence="2 3">
    <name type="scientific">Zymoseptoria brevis</name>
    <dbReference type="NCBI Taxonomy" id="1047168"/>
    <lineage>
        <taxon>Eukaryota</taxon>
        <taxon>Fungi</taxon>
        <taxon>Dikarya</taxon>
        <taxon>Ascomycota</taxon>
        <taxon>Pezizomycotina</taxon>
        <taxon>Dothideomycetes</taxon>
        <taxon>Dothideomycetidae</taxon>
        <taxon>Mycosphaerellales</taxon>
        <taxon>Mycosphaerellaceae</taxon>
        <taxon>Zymoseptoria</taxon>
    </lineage>
</organism>
<reference evidence="2 3" key="1">
    <citation type="submission" date="2015-03" db="EMBL/GenBank/DDBJ databases">
        <title>RNA-seq based gene annotation and comparative genomics of four Zymoseptoria species reveal species-specific pathogenicity related genes and transposable element activity.</title>
        <authorList>
            <person name="Grandaubert J."/>
            <person name="Bhattacharyya A."/>
            <person name="Stukenbrock E.H."/>
        </authorList>
    </citation>
    <scope>NUCLEOTIDE SEQUENCE [LARGE SCALE GENOMIC DNA]</scope>
    <source>
        <strain evidence="2 3">Zb18110</strain>
    </source>
</reference>
<feature type="compositionally biased region" description="Basic and acidic residues" evidence="1">
    <location>
        <begin position="174"/>
        <end position="186"/>
    </location>
</feature>
<name>A0A0F4G4M9_9PEZI</name>
<proteinExistence type="predicted"/>
<dbReference type="OrthoDB" id="10677697at2759"/>
<protein>
    <submittedName>
        <fullName evidence="2">Uncharacterized protein</fullName>
    </submittedName>
</protein>